<name>A0A914DFF2_9BILA</name>
<evidence type="ECO:0000259" key="1">
    <source>
        <dbReference type="PROSITE" id="PS50994"/>
    </source>
</evidence>
<dbReference type="Proteomes" id="UP000887540">
    <property type="component" value="Unplaced"/>
</dbReference>
<evidence type="ECO:0000313" key="3">
    <source>
        <dbReference type="WBParaSite" id="ACRNAN_scaffold23781.g8878.t1"/>
    </source>
</evidence>
<reference evidence="3" key="1">
    <citation type="submission" date="2022-11" db="UniProtKB">
        <authorList>
            <consortium name="WormBaseParasite"/>
        </authorList>
    </citation>
    <scope>IDENTIFICATION</scope>
</reference>
<protein>
    <submittedName>
        <fullName evidence="3">Integrase catalytic domain-containing protein</fullName>
    </submittedName>
</protein>
<dbReference type="WBParaSite" id="ACRNAN_scaffold23781.g8878.t1">
    <property type="protein sequence ID" value="ACRNAN_scaffold23781.g8878.t1"/>
    <property type="gene ID" value="ACRNAN_scaffold23781.g8878"/>
</dbReference>
<dbReference type="GO" id="GO:0003676">
    <property type="term" value="F:nucleic acid binding"/>
    <property type="evidence" value="ECO:0007669"/>
    <property type="project" value="InterPro"/>
</dbReference>
<feature type="domain" description="Integrase catalytic" evidence="1">
    <location>
        <begin position="10"/>
        <end position="197"/>
    </location>
</feature>
<dbReference type="InterPro" id="IPR012337">
    <property type="entry name" value="RNaseH-like_sf"/>
</dbReference>
<dbReference type="PROSITE" id="PS50994">
    <property type="entry name" value="INTEGRASE"/>
    <property type="match status" value="1"/>
</dbReference>
<dbReference type="GO" id="GO:0015074">
    <property type="term" value="P:DNA integration"/>
    <property type="evidence" value="ECO:0007669"/>
    <property type="project" value="InterPro"/>
</dbReference>
<accession>A0A914DFF2</accession>
<dbReference type="InterPro" id="IPR001584">
    <property type="entry name" value="Integrase_cat-core"/>
</dbReference>
<organism evidence="2 3">
    <name type="scientific">Acrobeloides nanus</name>
    <dbReference type="NCBI Taxonomy" id="290746"/>
    <lineage>
        <taxon>Eukaryota</taxon>
        <taxon>Metazoa</taxon>
        <taxon>Ecdysozoa</taxon>
        <taxon>Nematoda</taxon>
        <taxon>Chromadorea</taxon>
        <taxon>Rhabditida</taxon>
        <taxon>Tylenchina</taxon>
        <taxon>Cephalobomorpha</taxon>
        <taxon>Cephaloboidea</taxon>
        <taxon>Cephalobidae</taxon>
        <taxon>Acrobeloides</taxon>
    </lineage>
</organism>
<dbReference type="SUPFAM" id="SSF53098">
    <property type="entry name" value="Ribonuclease H-like"/>
    <property type="match status" value="1"/>
</dbReference>
<proteinExistence type="predicted"/>
<keyword evidence="2" id="KW-1185">Reference proteome</keyword>
<dbReference type="PANTHER" id="PTHR47331">
    <property type="entry name" value="PHD-TYPE DOMAIN-CONTAINING PROTEIN"/>
    <property type="match status" value="1"/>
</dbReference>
<evidence type="ECO:0000313" key="2">
    <source>
        <dbReference type="Proteomes" id="UP000887540"/>
    </source>
</evidence>
<dbReference type="Gene3D" id="3.30.420.10">
    <property type="entry name" value="Ribonuclease H-like superfamily/Ribonuclease H"/>
    <property type="match status" value="1"/>
</dbReference>
<dbReference type="InterPro" id="IPR036397">
    <property type="entry name" value="RNaseH_sf"/>
</dbReference>
<dbReference type="AlphaFoldDB" id="A0A914DFF2"/>
<sequence length="258" mass="30042">MAPLPAERVNRALPFSNLGIDYFGPIKIFDGCVEHKIWGSLFVCFVTRAVHLEAVTDLTSLAFIHAFRRFVARRTRPNVVWSDLSTTFTAASEAIKEVWNRVVKEASQSDYFSDRQIRWKFIPQLSPFFGGAYERLVAMVKQVLRHAIGKKRLSEEDFRTFLVEAECIVNTRPISYIHDDLESMIIIRPIDFWSPNAQPSIPPLLEDMQDDTDYLPKLETRDALIQAWRNSTRAIDKFWSYFYDQYLKALRERQSSSH</sequence>